<accession>F0S591</accession>
<dbReference type="Gene3D" id="2.60.40.790">
    <property type="match status" value="1"/>
</dbReference>
<dbReference type="SUPFAM" id="SSF49764">
    <property type="entry name" value="HSP20-like chaperones"/>
    <property type="match status" value="1"/>
</dbReference>
<comment type="similarity">
    <text evidence="1 2">Belongs to the small heat shock protein (HSP20) family.</text>
</comment>
<dbReference type="AlphaFoldDB" id="F0S591"/>
<protein>
    <submittedName>
        <fullName evidence="4">Heat shock protein Hsp20</fullName>
    </submittedName>
</protein>
<dbReference type="Proteomes" id="UP000000310">
    <property type="component" value="Chromosome"/>
</dbReference>
<dbReference type="InterPro" id="IPR002068">
    <property type="entry name" value="A-crystallin/Hsp20_dom"/>
</dbReference>
<keyword evidence="5" id="KW-1185">Reference proteome</keyword>
<gene>
    <name evidence="4" type="ordered locus">Pedsa_1475</name>
</gene>
<dbReference type="PANTHER" id="PTHR11527">
    <property type="entry name" value="HEAT-SHOCK PROTEIN 20 FAMILY MEMBER"/>
    <property type="match status" value="1"/>
</dbReference>
<dbReference type="PROSITE" id="PS01031">
    <property type="entry name" value="SHSP"/>
    <property type="match status" value="1"/>
</dbReference>
<dbReference type="OrthoDB" id="9814487at2"/>
<feature type="domain" description="SHSP" evidence="3">
    <location>
        <begin position="29"/>
        <end position="141"/>
    </location>
</feature>
<dbReference type="CDD" id="cd06464">
    <property type="entry name" value="ACD_sHsps-like"/>
    <property type="match status" value="1"/>
</dbReference>
<dbReference type="InterPro" id="IPR008978">
    <property type="entry name" value="HSP20-like_chaperone"/>
</dbReference>
<dbReference type="STRING" id="762903.Pedsa_1475"/>
<dbReference type="HOGENOM" id="CLU_046737_8_4_10"/>
<dbReference type="Pfam" id="PF00011">
    <property type="entry name" value="HSP20"/>
    <property type="match status" value="1"/>
</dbReference>
<reference evidence="4 5" key="1">
    <citation type="journal article" date="2011" name="Stand. Genomic Sci.">
        <title>Complete genome sequence of the gliding, heparinolytic Pedobacter saltans type strain (113).</title>
        <authorList>
            <person name="Liolios K."/>
            <person name="Sikorski J."/>
            <person name="Lu M."/>
            <person name="Nolan M."/>
            <person name="Lapidus A."/>
            <person name="Lucas S."/>
            <person name="Hammon N."/>
            <person name="Deshpande S."/>
            <person name="Cheng J.F."/>
            <person name="Tapia R."/>
            <person name="Han C."/>
            <person name="Goodwin L."/>
            <person name="Pitluck S."/>
            <person name="Huntemann M."/>
            <person name="Ivanova N."/>
            <person name="Pagani I."/>
            <person name="Mavromatis K."/>
            <person name="Ovchinikova G."/>
            <person name="Pati A."/>
            <person name="Chen A."/>
            <person name="Palaniappan K."/>
            <person name="Land M."/>
            <person name="Hauser L."/>
            <person name="Brambilla E.M."/>
            <person name="Kotsyurbenko O."/>
            <person name="Rohde M."/>
            <person name="Tindall B.J."/>
            <person name="Abt B."/>
            <person name="Goker M."/>
            <person name="Detter J.C."/>
            <person name="Woyke T."/>
            <person name="Bristow J."/>
            <person name="Eisen J.A."/>
            <person name="Markowitz V."/>
            <person name="Hugenholtz P."/>
            <person name="Klenk H.P."/>
            <person name="Kyrpides N.C."/>
        </authorList>
    </citation>
    <scope>NUCLEOTIDE SEQUENCE [LARGE SCALE GENOMIC DNA]</scope>
    <source>
        <strain evidence="5">ATCC 51119 / DSM 12145 / JCM 21818 / LMG 10337 / NBRC 100064 / NCIMB 13643</strain>
    </source>
</reference>
<sequence length="141" mass="15748">MALVKFNNGRSYTPGFAPFNDLFDTVFNDKAFSKLPAVNIAEAEDKYEVELAVPGLKKEDFKINVEENVLTISAESKKDVIEEGKKVTRKEFGYNSFSRSFTLPESADTDKIQASYVDGVLTIAIAKKKEEKAQVKQIQVS</sequence>
<dbReference type="InterPro" id="IPR031107">
    <property type="entry name" value="Small_HSP"/>
</dbReference>
<dbReference type="RefSeq" id="WP_013632535.1">
    <property type="nucleotide sequence ID" value="NC_015177.1"/>
</dbReference>
<proteinExistence type="inferred from homology"/>
<name>F0S591_PSESL</name>
<evidence type="ECO:0000259" key="3">
    <source>
        <dbReference type="PROSITE" id="PS01031"/>
    </source>
</evidence>
<evidence type="ECO:0000313" key="4">
    <source>
        <dbReference type="EMBL" id="ADY52036.1"/>
    </source>
</evidence>
<organism evidence="4 5">
    <name type="scientific">Pseudopedobacter saltans (strain ATCC 51119 / DSM 12145 / JCM 21818 / CCUG 39354 / LMG 10337 / NBRC 100064 / NCIMB 13643)</name>
    <name type="common">Pedobacter saltans</name>
    <dbReference type="NCBI Taxonomy" id="762903"/>
    <lineage>
        <taxon>Bacteria</taxon>
        <taxon>Pseudomonadati</taxon>
        <taxon>Bacteroidota</taxon>
        <taxon>Sphingobacteriia</taxon>
        <taxon>Sphingobacteriales</taxon>
        <taxon>Sphingobacteriaceae</taxon>
        <taxon>Pseudopedobacter</taxon>
    </lineage>
</organism>
<evidence type="ECO:0000313" key="5">
    <source>
        <dbReference type="Proteomes" id="UP000000310"/>
    </source>
</evidence>
<keyword evidence="4" id="KW-0346">Stress response</keyword>
<reference evidence="5" key="2">
    <citation type="submission" date="2011-02" db="EMBL/GenBank/DDBJ databases">
        <title>The complete genome of Pedobacter saltans DSM 12145.</title>
        <authorList>
            <consortium name="US DOE Joint Genome Institute (JGI-PGF)"/>
            <person name="Lucas S."/>
            <person name="Copeland A."/>
            <person name="Lapidus A."/>
            <person name="Bruce D."/>
            <person name="Goodwin L."/>
            <person name="Pitluck S."/>
            <person name="Kyrpides N."/>
            <person name="Mavromatis K."/>
            <person name="Pagani I."/>
            <person name="Ivanova N."/>
            <person name="Ovchinnikova G."/>
            <person name="Lu M."/>
            <person name="Detter J.C."/>
            <person name="Han C."/>
            <person name="Land M."/>
            <person name="Hauser L."/>
            <person name="Markowitz V."/>
            <person name="Cheng J.-F."/>
            <person name="Hugenholtz P."/>
            <person name="Woyke T."/>
            <person name="Wu D."/>
            <person name="Tindall B."/>
            <person name="Pomrenke H.G."/>
            <person name="Brambilla E."/>
            <person name="Klenk H.-P."/>
            <person name="Eisen J.A."/>
        </authorList>
    </citation>
    <scope>NUCLEOTIDE SEQUENCE [LARGE SCALE GENOMIC DNA]</scope>
    <source>
        <strain evidence="5">ATCC 51119 / DSM 12145 / JCM 21818 / LMG 10337 / NBRC 100064 / NCIMB 13643</strain>
    </source>
</reference>
<evidence type="ECO:0000256" key="1">
    <source>
        <dbReference type="PROSITE-ProRule" id="PRU00285"/>
    </source>
</evidence>
<dbReference type="KEGG" id="psn:Pedsa_1475"/>
<evidence type="ECO:0000256" key="2">
    <source>
        <dbReference type="RuleBase" id="RU003616"/>
    </source>
</evidence>
<dbReference type="EMBL" id="CP002545">
    <property type="protein sequence ID" value="ADY52036.1"/>
    <property type="molecule type" value="Genomic_DNA"/>
</dbReference>
<dbReference type="eggNOG" id="COG0071">
    <property type="taxonomic scope" value="Bacteria"/>
</dbReference>